<evidence type="ECO:0000313" key="2">
    <source>
        <dbReference type="EMBL" id="KAL2456327.1"/>
    </source>
</evidence>
<proteinExistence type="predicted"/>
<reference evidence="3" key="1">
    <citation type="submission" date="2024-07" db="EMBL/GenBank/DDBJ databases">
        <title>Two chromosome-level genome assemblies of Korean endemic species Abeliophyllum distichum and Forsythia ovata (Oleaceae).</title>
        <authorList>
            <person name="Jang H."/>
        </authorList>
    </citation>
    <scope>NUCLEOTIDE SEQUENCE [LARGE SCALE GENOMIC DNA]</scope>
</reference>
<feature type="region of interest" description="Disordered" evidence="1">
    <location>
        <begin position="62"/>
        <end position="114"/>
    </location>
</feature>
<protein>
    <recommendedName>
        <fullName evidence="4">Transposase</fullName>
    </recommendedName>
</protein>
<dbReference type="AlphaFoldDB" id="A0ABD1NXI3"/>
<evidence type="ECO:0000313" key="3">
    <source>
        <dbReference type="Proteomes" id="UP001604277"/>
    </source>
</evidence>
<name>A0ABD1NXI3_9LAMI</name>
<evidence type="ECO:0000256" key="1">
    <source>
        <dbReference type="SAM" id="MobiDB-lite"/>
    </source>
</evidence>
<keyword evidence="3" id="KW-1185">Reference proteome</keyword>
<feature type="compositionally biased region" description="Acidic residues" evidence="1">
    <location>
        <begin position="74"/>
        <end position="114"/>
    </location>
</feature>
<sequence>MIRLHMLMYGFQHSYRTWIFHGEIYPVVTSNLTSSSDIGYSSDEDQVDPMVNVLHDLVGSKKRANPTEANNFNEEVEEYEDSIEEDENDELNLDDDDSESDAIDNDDNSDNDSE</sequence>
<organism evidence="2 3">
    <name type="scientific">Forsythia ovata</name>
    <dbReference type="NCBI Taxonomy" id="205694"/>
    <lineage>
        <taxon>Eukaryota</taxon>
        <taxon>Viridiplantae</taxon>
        <taxon>Streptophyta</taxon>
        <taxon>Embryophyta</taxon>
        <taxon>Tracheophyta</taxon>
        <taxon>Spermatophyta</taxon>
        <taxon>Magnoliopsida</taxon>
        <taxon>eudicotyledons</taxon>
        <taxon>Gunneridae</taxon>
        <taxon>Pentapetalae</taxon>
        <taxon>asterids</taxon>
        <taxon>lamiids</taxon>
        <taxon>Lamiales</taxon>
        <taxon>Oleaceae</taxon>
        <taxon>Forsythieae</taxon>
        <taxon>Forsythia</taxon>
    </lineage>
</organism>
<dbReference type="EMBL" id="JBFOLJ010000070">
    <property type="protein sequence ID" value="KAL2456327.1"/>
    <property type="molecule type" value="Genomic_DNA"/>
</dbReference>
<accession>A0ABD1NXI3</accession>
<dbReference type="Proteomes" id="UP001604277">
    <property type="component" value="Unassembled WGS sequence"/>
</dbReference>
<comment type="caution">
    <text evidence="2">The sequence shown here is derived from an EMBL/GenBank/DDBJ whole genome shotgun (WGS) entry which is preliminary data.</text>
</comment>
<evidence type="ECO:0008006" key="4">
    <source>
        <dbReference type="Google" id="ProtNLM"/>
    </source>
</evidence>
<gene>
    <name evidence="2" type="ORF">Fot_56925</name>
</gene>